<sequence>MEIFESKWNFKSPSLLGLFYVLGFCRSYDKSVYEDFTLQNVNFMLGENFRKLPARARTQRLTRQGRAFH</sequence>
<name>A0A0E2AXB8_9LEPT</name>
<organism evidence="1 2">
    <name type="scientific">Leptospira kirschneri str. H1</name>
    <dbReference type="NCBI Taxonomy" id="1049966"/>
    <lineage>
        <taxon>Bacteria</taxon>
        <taxon>Pseudomonadati</taxon>
        <taxon>Spirochaetota</taxon>
        <taxon>Spirochaetia</taxon>
        <taxon>Leptospirales</taxon>
        <taxon>Leptospiraceae</taxon>
        <taxon>Leptospira</taxon>
    </lineage>
</organism>
<evidence type="ECO:0000313" key="2">
    <source>
        <dbReference type="Proteomes" id="UP000006253"/>
    </source>
</evidence>
<protein>
    <submittedName>
        <fullName evidence="1">Uncharacterized protein</fullName>
    </submittedName>
</protein>
<accession>A0A0E2AXB8</accession>
<reference evidence="1 2" key="1">
    <citation type="submission" date="2012-10" db="EMBL/GenBank/DDBJ databases">
        <authorList>
            <person name="Harkins D.M."/>
            <person name="Durkin A.S."/>
            <person name="Brinkac L.M."/>
            <person name="Selengut J.D."/>
            <person name="Sanka R."/>
            <person name="DePew J."/>
            <person name="Purushe J."/>
            <person name="Peacock S.J."/>
            <person name="Thaipadungpanit J."/>
            <person name="Wuthiekanun V.W."/>
            <person name="Day N.P."/>
            <person name="Vinetz J.M."/>
            <person name="Sutton G.G."/>
            <person name="Nelson W.C."/>
            <person name="Fouts D.E."/>
        </authorList>
    </citation>
    <scope>NUCLEOTIDE SEQUENCE [LARGE SCALE GENOMIC DNA]</scope>
    <source>
        <strain evidence="1 2">H1</strain>
    </source>
</reference>
<comment type="caution">
    <text evidence="1">The sequence shown here is derived from an EMBL/GenBank/DDBJ whole genome shotgun (WGS) entry which is preliminary data.</text>
</comment>
<evidence type="ECO:0000313" key="1">
    <source>
        <dbReference type="EMBL" id="EKO13482.1"/>
    </source>
</evidence>
<dbReference type="AlphaFoldDB" id="A0A0E2AXB8"/>
<proteinExistence type="predicted"/>
<dbReference type="EMBL" id="AHMY02000069">
    <property type="protein sequence ID" value="EKO13482.1"/>
    <property type="molecule type" value="Genomic_DNA"/>
</dbReference>
<dbReference type="Proteomes" id="UP000006253">
    <property type="component" value="Unassembled WGS sequence"/>
</dbReference>
<gene>
    <name evidence="1" type="ORF">LEP1GSC081_0123</name>
</gene>